<dbReference type="GO" id="GO:0016020">
    <property type="term" value="C:membrane"/>
    <property type="evidence" value="ECO:0007669"/>
    <property type="project" value="TreeGrafter"/>
</dbReference>
<feature type="short sequence motif" description="GXSXG" evidence="4">
    <location>
        <begin position="57"/>
        <end position="61"/>
    </location>
</feature>
<feature type="active site" description="Nucleophile" evidence="4">
    <location>
        <position position="59"/>
    </location>
</feature>
<dbReference type="GO" id="GO:0019369">
    <property type="term" value="P:arachidonate metabolic process"/>
    <property type="evidence" value="ECO:0007669"/>
    <property type="project" value="TreeGrafter"/>
</dbReference>
<feature type="domain" description="PNPLA" evidence="5">
    <location>
        <begin position="6"/>
        <end position="218"/>
    </location>
</feature>
<dbReference type="EMBL" id="JAJGCB010000028">
    <property type="protein sequence ID" value="KAJ8987126.1"/>
    <property type="molecule type" value="Genomic_DNA"/>
</dbReference>
<name>A0AAN6EKV7_EXODE</name>
<keyword evidence="1 4" id="KW-0378">Hydrolase</keyword>
<evidence type="ECO:0000256" key="3">
    <source>
        <dbReference type="ARBA" id="ARBA00023098"/>
    </source>
</evidence>
<organism evidence="6 7">
    <name type="scientific">Exophiala dermatitidis</name>
    <name type="common">Black yeast-like fungus</name>
    <name type="synonym">Wangiella dermatitidis</name>
    <dbReference type="NCBI Taxonomy" id="5970"/>
    <lineage>
        <taxon>Eukaryota</taxon>
        <taxon>Fungi</taxon>
        <taxon>Dikarya</taxon>
        <taxon>Ascomycota</taxon>
        <taxon>Pezizomycotina</taxon>
        <taxon>Eurotiomycetes</taxon>
        <taxon>Chaetothyriomycetidae</taxon>
        <taxon>Chaetothyriales</taxon>
        <taxon>Herpotrichiellaceae</taxon>
        <taxon>Exophiala</taxon>
    </lineage>
</organism>
<reference evidence="6" key="1">
    <citation type="submission" date="2023-01" db="EMBL/GenBank/DDBJ databases">
        <title>Exophiala dermititidis isolated from Cystic Fibrosis Patient.</title>
        <authorList>
            <person name="Kurbessoian T."/>
            <person name="Crocker A."/>
            <person name="Murante D."/>
            <person name="Hogan D.A."/>
            <person name="Stajich J.E."/>
        </authorList>
    </citation>
    <scope>NUCLEOTIDE SEQUENCE</scope>
    <source>
        <strain evidence="6">Ex8</strain>
    </source>
</reference>
<protein>
    <recommendedName>
        <fullName evidence="5">PNPLA domain-containing protein</fullName>
    </recommendedName>
</protein>
<dbReference type="Proteomes" id="UP001161757">
    <property type="component" value="Unassembled WGS sequence"/>
</dbReference>
<sequence>MAFGRMCADGGGVRGLSSLLILRCLLVFVTQELVRRGVLSDTHPTLNPQDIFDAAVGTSTGGLIVLMLVNLDMTLDECIQQYKVLSGEIFSKYRSVLRRAFGSNLSKFSGKRLQGAVEKLLISRGHPLDLKLRSDVQRNQMHGTVLCHERLRAHQMFLCTHECTGPYRRHTLDFDLELRHAARATSAAPSYFEPMIIQGRSLVDGGYGDTNNPSWAAKIHYHQSHGLPARHPLVLINIGTGTLPEGYDEVRLRKRPWWTRLLPNSLVEALGLLSDLVKMATESEYRASDLAYISALAPEKLFFQRFSADTGMHNIRLDKWQAATDSYGPSEIEIKTEAYLAKSEVQMRLKVTANKLADVYIGRNSEPKISLPLPLPLHFPLGPEPPCFNQATAAPEMLTPSLGVERLSTLNLESRSKPLPTLSAPATPDALPNSAVFPRILVKTENVFTVEGQLLNVPAARAKRSFTR</sequence>
<dbReference type="PANTHER" id="PTHR24185:SF1">
    <property type="entry name" value="CALCIUM-INDEPENDENT PHOSPHOLIPASE A2-GAMMA"/>
    <property type="match status" value="1"/>
</dbReference>
<dbReference type="GO" id="GO:0016042">
    <property type="term" value="P:lipid catabolic process"/>
    <property type="evidence" value="ECO:0007669"/>
    <property type="project" value="UniProtKB-UniRule"/>
</dbReference>
<evidence type="ECO:0000256" key="2">
    <source>
        <dbReference type="ARBA" id="ARBA00022963"/>
    </source>
</evidence>
<dbReference type="GO" id="GO:0047499">
    <property type="term" value="F:calcium-independent phospholipase A2 activity"/>
    <property type="evidence" value="ECO:0007669"/>
    <property type="project" value="TreeGrafter"/>
</dbReference>
<keyword evidence="3 4" id="KW-0443">Lipid metabolism</keyword>
<evidence type="ECO:0000313" key="6">
    <source>
        <dbReference type="EMBL" id="KAJ8987126.1"/>
    </source>
</evidence>
<evidence type="ECO:0000256" key="4">
    <source>
        <dbReference type="PROSITE-ProRule" id="PRU01161"/>
    </source>
</evidence>
<dbReference type="PROSITE" id="PS51635">
    <property type="entry name" value="PNPLA"/>
    <property type="match status" value="1"/>
</dbReference>
<dbReference type="SUPFAM" id="SSF52151">
    <property type="entry name" value="FabD/lysophospholipase-like"/>
    <property type="match status" value="1"/>
</dbReference>
<feature type="short sequence motif" description="GXGXXG" evidence="4">
    <location>
        <begin position="10"/>
        <end position="15"/>
    </location>
</feature>
<evidence type="ECO:0000256" key="1">
    <source>
        <dbReference type="ARBA" id="ARBA00022801"/>
    </source>
</evidence>
<dbReference type="Gene3D" id="3.40.1090.10">
    <property type="entry name" value="Cytosolic phospholipase A2 catalytic domain"/>
    <property type="match status" value="1"/>
</dbReference>
<proteinExistence type="predicted"/>
<evidence type="ECO:0000313" key="7">
    <source>
        <dbReference type="Proteomes" id="UP001161757"/>
    </source>
</evidence>
<accession>A0AAN6EKV7</accession>
<comment type="caution">
    <text evidence="6">The sequence shown here is derived from an EMBL/GenBank/DDBJ whole genome shotgun (WGS) entry which is preliminary data.</text>
</comment>
<dbReference type="GO" id="GO:0046486">
    <property type="term" value="P:glycerolipid metabolic process"/>
    <property type="evidence" value="ECO:0007669"/>
    <property type="project" value="UniProtKB-ARBA"/>
</dbReference>
<gene>
    <name evidence="6" type="ORF">HRR80_008869</name>
</gene>
<evidence type="ECO:0000259" key="5">
    <source>
        <dbReference type="PROSITE" id="PS51635"/>
    </source>
</evidence>
<dbReference type="Pfam" id="PF01734">
    <property type="entry name" value="Patatin"/>
    <property type="match status" value="1"/>
</dbReference>
<dbReference type="PANTHER" id="PTHR24185">
    <property type="entry name" value="CALCIUM-INDEPENDENT PHOSPHOLIPASE A2-GAMMA"/>
    <property type="match status" value="1"/>
</dbReference>
<keyword evidence="2 4" id="KW-0442">Lipid degradation</keyword>
<dbReference type="AlphaFoldDB" id="A0AAN6EKV7"/>
<feature type="short sequence motif" description="DGA/G" evidence="4">
    <location>
        <begin position="204"/>
        <end position="206"/>
    </location>
</feature>
<dbReference type="InterPro" id="IPR016035">
    <property type="entry name" value="Acyl_Trfase/lysoPLipase"/>
</dbReference>
<feature type="active site" description="Proton acceptor" evidence="4">
    <location>
        <position position="204"/>
    </location>
</feature>
<dbReference type="InterPro" id="IPR002641">
    <property type="entry name" value="PNPLA_dom"/>
</dbReference>